<dbReference type="EMBL" id="JAGPXD010000003">
    <property type="protein sequence ID" value="KAH7362327.1"/>
    <property type="molecule type" value="Genomic_DNA"/>
</dbReference>
<reference evidence="1" key="1">
    <citation type="journal article" date="2021" name="Nat. Commun.">
        <title>Genetic determinants of endophytism in the Arabidopsis root mycobiome.</title>
        <authorList>
            <person name="Mesny F."/>
            <person name="Miyauchi S."/>
            <person name="Thiergart T."/>
            <person name="Pickel B."/>
            <person name="Atanasova L."/>
            <person name="Karlsson M."/>
            <person name="Huettel B."/>
            <person name="Barry K.W."/>
            <person name="Haridas S."/>
            <person name="Chen C."/>
            <person name="Bauer D."/>
            <person name="Andreopoulos W."/>
            <person name="Pangilinan J."/>
            <person name="LaButti K."/>
            <person name="Riley R."/>
            <person name="Lipzen A."/>
            <person name="Clum A."/>
            <person name="Drula E."/>
            <person name="Henrissat B."/>
            <person name="Kohler A."/>
            <person name="Grigoriev I.V."/>
            <person name="Martin F.M."/>
            <person name="Hacquard S."/>
        </authorList>
    </citation>
    <scope>NUCLEOTIDE SEQUENCE</scope>
    <source>
        <strain evidence="1">MPI-CAGE-AT-0016</strain>
    </source>
</reference>
<evidence type="ECO:0000313" key="2">
    <source>
        <dbReference type="Proteomes" id="UP000813385"/>
    </source>
</evidence>
<gene>
    <name evidence="1" type="ORF">B0T11DRAFT_83185</name>
</gene>
<evidence type="ECO:0000313" key="1">
    <source>
        <dbReference type="EMBL" id="KAH7362327.1"/>
    </source>
</evidence>
<accession>A0A8K0TGK3</accession>
<keyword evidence="2" id="KW-1185">Reference proteome</keyword>
<comment type="caution">
    <text evidence="1">The sequence shown here is derived from an EMBL/GenBank/DDBJ whole genome shotgun (WGS) entry which is preliminary data.</text>
</comment>
<organism evidence="1 2">
    <name type="scientific">Plectosphaerella cucumerina</name>
    <dbReference type="NCBI Taxonomy" id="40658"/>
    <lineage>
        <taxon>Eukaryota</taxon>
        <taxon>Fungi</taxon>
        <taxon>Dikarya</taxon>
        <taxon>Ascomycota</taxon>
        <taxon>Pezizomycotina</taxon>
        <taxon>Sordariomycetes</taxon>
        <taxon>Hypocreomycetidae</taxon>
        <taxon>Glomerellales</taxon>
        <taxon>Plectosphaerellaceae</taxon>
        <taxon>Plectosphaerella</taxon>
    </lineage>
</organism>
<dbReference type="Proteomes" id="UP000813385">
    <property type="component" value="Unassembled WGS sequence"/>
</dbReference>
<proteinExistence type="predicted"/>
<protein>
    <submittedName>
        <fullName evidence="1">Uncharacterized protein</fullName>
    </submittedName>
</protein>
<dbReference type="AlphaFoldDB" id="A0A8K0TGK3"/>
<name>A0A8K0TGK3_9PEZI</name>
<sequence>MLTISTSPSWPLCRHELKSQKTQHVPHDKCRVASQTKALFAVGSIRRAAPAVARMLGPSFSYLSENSPPEKGAAKILPCRSLQTHPPASTFMIRVHPAKTISKPQARNSLTTHRYAGSLRTFFFALLLGALPPDIARNECLAAAVANFEPRPSKRSRTLAPCRGHSVRPPSSFPPIPVTLRFPVHRRPWKRLLFDPTGL</sequence>